<evidence type="ECO:0000313" key="4">
    <source>
        <dbReference type="Proteomes" id="UP000283433"/>
    </source>
</evidence>
<protein>
    <recommendedName>
        <fullName evidence="2">YWFCY domain-containing protein</fullName>
    </recommendedName>
</protein>
<feature type="transmembrane region" description="Helical" evidence="1">
    <location>
        <begin position="44"/>
        <end position="63"/>
    </location>
</feature>
<feature type="transmembrane region" description="Helical" evidence="1">
    <location>
        <begin position="75"/>
        <end position="96"/>
    </location>
</feature>
<dbReference type="AlphaFoldDB" id="A0A419S544"/>
<accession>A0A419S544</accession>
<dbReference type="EMBL" id="MBTA01000025">
    <property type="protein sequence ID" value="RKD15211.1"/>
    <property type="molecule type" value="Genomic_DNA"/>
</dbReference>
<evidence type="ECO:0000256" key="1">
    <source>
        <dbReference type="SAM" id="Phobius"/>
    </source>
</evidence>
<keyword evidence="1" id="KW-1133">Transmembrane helix</keyword>
<keyword evidence="4" id="KW-1185">Reference proteome</keyword>
<organism evidence="3 4">
    <name type="scientific">Pelobium manganitolerans</name>
    <dbReference type="NCBI Taxonomy" id="1842495"/>
    <lineage>
        <taxon>Bacteria</taxon>
        <taxon>Pseudomonadati</taxon>
        <taxon>Bacteroidota</taxon>
        <taxon>Sphingobacteriia</taxon>
        <taxon>Sphingobacteriales</taxon>
        <taxon>Sphingobacteriaceae</taxon>
        <taxon>Pelobium</taxon>
    </lineage>
</organism>
<proteinExistence type="predicted"/>
<evidence type="ECO:0000313" key="3">
    <source>
        <dbReference type="EMBL" id="RKD15211.1"/>
    </source>
</evidence>
<feature type="transmembrane region" description="Helical" evidence="1">
    <location>
        <begin position="102"/>
        <end position="120"/>
    </location>
</feature>
<keyword evidence="1" id="KW-0812">Transmembrane</keyword>
<feature type="domain" description="YWFCY" evidence="2">
    <location>
        <begin position="1"/>
        <end position="130"/>
    </location>
</feature>
<dbReference type="Proteomes" id="UP000283433">
    <property type="component" value="Unassembled WGS sequence"/>
</dbReference>
<gene>
    <name evidence="3" type="ORF">BCY91_06775</name>
</gene>
<name>A0A419S544_9SPHI</name>
<comment type="caution">
    <text evidence="3">The sequence shown here is derived from an EMBL/GenBank/DDBJ whole genome shotgun (WGS) entry which is preliminary data.</text>
</comment>
<dbReference type="InterPro" id="IPR025988">
    <property type="entry name" value="YWFCY_dom"/>
</dbReference>
<dbReference type="Pfam" id="PF14293">
    <property type="entry name" value="YWFCY"/>
    <property type="match status" value="1"/>
</dbReference>
<keyword evidence="1" id="KW-0472">Membrane</keyword>
<evidence type="ECO:0000259" key="2">
    <source>
        <dbReference type="Pfam" id="PF14293"/>
    </source>
</evidence>
<reference evidence="3 4" key="1">
    <citation type="submission" date="2016-07" db="EMBL/GenBank/DDBJ databases">
        <title>Genome of Pelobium manganitolerans.</title>
        <authorList>
            <person name="Wu S."/>
            <person name="Wang G."/>
        </authorList>
    </citation>
    <scope>NUCLEOTIDE SEQUENCE [LARGE SCALE GENOMIC DNA]</scope>
    <source>
        <strain evidence="3 4">YS-25</strain>
    </source>
</reference>
<sequence length="173" mass="19893">MLSVAILVIHFYLTCYLVFRDNGLSWPVTDRMLIVLSRMKIFNSISSAKIGSILLLLISLCGAKGRKDEKSDVRSLLTYSVIGLLLYSISSLLFILKVRPITITYLYISCTSVGYILILSSGTRLSRLLKYNLANDVFNKENETFPQEERKLENEYSINLPARYYYKGRIRNR</sequence>